<dbReference type="GO" id="GO:0030077">
    <property type="term" value="C:plasma membrane light-harvesting complex"/>
    <property type="evidence" value="ECO:0007669"/>
    <property type="project" value="InterPro"/>
</dbReference>
<evidence type="ECO:0000259" key="1">
    <source>
        <dbReference type="Pfam" id="PF05239"/>
    </source>
</evidence>
<sequence length="259" mass="30691">MLRKLNELKAFKVQGKEEELGEVSDFYFDQDHFILRYLVLDTDCWLKKEQTLISTDEIEAIDHNKKEIKTTMRAEALENGPSLEKNQPISKIMEENVVDYYDWPLYWASTSSGGVPTIPAGTKMREKLFDFETLTDEEKQAKEEELDSNLRSLNEISGYEIQAVDKSFGKVKDLFVDEEDWLIRYLLIDTRKILPSKKVIIAPEWVRHISWDKKQIFVDKSKKEIKNAPKYEEDEAKELVDRDYEEDLYDHYDEPKYWP</sequence>
<dbReference type="InterPro" id="IPR027275">
    <property type="entry name" value="PRC-brl_dom"/>
</dbReference>
<reference evidence="2 3" key="1">
    <citation type="submission" date="2021-10" db="EMBL/GenBank/DDBJ databases">
        <authorList>
            <person name="Grouzdev D.S."/>
            <person name="Pantiukh K.S."/>
            <person name="Krutkina M.S."/>
        </authorList>
    </citation>
    <scope>NUCLEOTIDE SEQUENCE [LARGE SCALE GENOMIC DNA]</scope>
    <source>
        <strain evidence="2 3">Z-7514</strain>
    </source>
</reference>
<dbReference type="InterPro" id="IPR014747">
    <property type="entry name" value="Bac_photo_RC_H_C"/>
</dbReference>
<evidence type="ECO:0000313" key="2">
    <source>
        <dbReference type="EMBL" id="MCC3144961.1"/>
    </source>
</evidence>
<keyword evidence="3" id="KW-1185">Reference proteome</keyword>
<organism evidence="2 3">
    <name type="scientific">Halanaerobium polyolivorans</name>
    <dbReference type="NCBI Taxonomy" id="2886943"/>
    <lineage>
        <taxon>Bacteria</taxon>
        <taxon>Bacillati</taxon>
        <taxon>Bacillota</taxon>
        <taxon>Clostridia</taxon>
        <taxon>Halanaerobiales</taxon>
        <taxon>Halanaerobiaceae</taxon>
        <taxon>Halanaerobium</taxon>
    </lineage>
</organism>
<dbReference type="GO" id="GO:0019684">
    <property type="term" value="P:photosynthesis, light reaction"/>
    <property type="evidence" value="ECO:0007669"/>
    <property type="project" value="InterPro"/>
</dbReference>
<feature type="domain" description="PRC-barrel" evidence="1">
    <location>
        <begin position="152"/>
        <end position="224"/>
    </location>
</feature>
<dbReference type="RefSeq" id="WP_229345312.1">
    <property type="nucleotide sequence ID" value="NZ_JAJFAT010000007.1"/>
</dbReference>
<name>A0AAW4X050_9FIRM</name>
<dbReference type="Pfam" id="PF05239">
    <property type="entry name" value="PRC"/>
    <property type="match status" value="2"/>
</dbReference>
<dbReference type="SUPFAM" id="SSF50346">
    <property type="entry name" value="PRC-barrel domain"/>
    <property type="match status" value="2"/>
</dbReference>
<feature type="domain" description="PRC-barrel" evidence="1">
    <location>
        <begin position="5"/>
        <end position="70"/>
    </location>
</feature>
<comment type="caution">
    <text evidence="2">The sequence shown here is derived from an EMBL/GenBank/DDBJ whole genome shotgun (WGS) entry which is preliminary data.</text>
</comment>
<dbReference type="Proteomes" id="UP001199296">
    <property type="component" value="Unassembled WGS sequence"/>
</dbReference>
<evidence type="ECO:0000313" key="3">
    <source>
        <dbReference type="Proteomes" id="UP001199296"/>
    </source>
</evidence>
<accession>A0AAW4X050</accession>
<dbReference type="Gene3D" id="3.90.50.10">
    <property type="entry name" value="Photosynthetic Reaction Center, subunit H, domain 2"/>
    <property type="match status" value="2"/>
</dbReference>
<dbReference type="AlphaFoldDB" id="A0AAW4X050"/>
<dbReference type="InterPro" id="IPR011033">
    <property type="entry name" value="PRC_barrel-like_sf"/>
</dbReference>
<gene>
    <name evidence="2" type="ORF">LJ207_06465</name>
</gene>
<protein>
    <submittedName>
        <fullName evidence="2">PRC-barrel domain-containing protein</fullName>
    </submittedName>
</protein>
<dbReference type="EMBL" id="JAJFAT010000007">
    <property type="protein sequence ID" value="MCC3144961.1"/>
    <property type="molecule type" value="Genomic_DNA"/>
</dbReference>
<proteinExistence type="predicted"/>